<dbReference type="SFLD" id="SFLDG01017">
    <property type="entry name" value="Polyprenyl_Transferase_Like"/>
    <property type="match status" value="1"/>
</dbReference>
<dbReference type="PROSITE" id="PS00444">
    <property type="entry name" value="POLYPRENYL_SYNTHASE_2"/>
    <property type="match status" value="1"/>
</dbReference>
<organism evidence="7 8">
    <name type="scientific">Streptomyces natalensis ATCC 27448</name>
    <dbReference type="NCBI Taxonomy" id="1240678"/>
    <lineage>
        <taxon>Bacteria</taxon>
        <taxon>Bacillati</taxon>
        <taxon>Actinomycetota</taxon>
        <taxon>Actinomycetes</taxon>
        <taxon>Kitasatosporales</taxon>
        <taxon>Streptomycetaceae</taxon>
        <taxon>Streptomyces</taxon>
    </lineage>
</organism>
<dbReference type="AlphaFoldDB" id="A0A0D7CHJ4"/>
<keyword evidence="4" id="KW-0479">Metal-binding</keyword>
<evidence type="ECO:0000256" key="4">
    <source>
        <dbReference type="ARBA" id="ARBA00022723"/>
    </source>
</evidence>
<dbReference type="InterPro" id="IPR008949">
    <property type="entry name" value="Isoprenoid_synthase_dom_sf"/>
</dbReference>
<dbReference type="PROSITE" id="PS00723">
    <property type="entry name" value="POLYPRENYL_SYNTHASE_1"/>
    <property type="match status" value="1"/>
</dbReference>
<keyword evidence="5" id="KW-0460">Magnesium</keyword>
<evidence type="ECO:0000256" key="2">
    <source>
        <dbReference type="ARBA" id="ARBA00006706"/>
    </source>
</evidence>
<dbReference type="PANTHER" id="PTHR12001:SF85">
    <property type="entry name" value="SHORT CHAIN ISOPRENYL DIPHOSPHATE SYNTHASE"/>
    <property type="match status" value="1"/>
</dbReference>
<evidence type="ECO:0000256" key="6">
    <source>
        <dbReference type="RuleBase" id="RU004466"/>
    </source>
</evidence>
<evidence type="ECO:0000256" key="5">
    <source>
        <dbReference type="ARBA" id="ARBA00022842"/>
    </source>
</evidence>
<comment type="caution">
    <text evidence="7">The sequence shown here is derived from an EMBL/GenBank/DDBJ whole genome shotgun (WGS) entry which is preliminary data.</text>
</comment>
<dbReference type="PATRIC" id="fig|1240678.4.peg.5265"/>
<keyword evidence="3 6" id="KW-0808">Transferase</keyword>
<dbReference type="PANTHER" id="PTHR12001">
    <property type="entry name" value="GERANYLGERANYL PYROPHOSPHATE SYNTHASE"/>
    <property type="match status" value="1"/>
</dbReference>
<dbReference type="Pfam" id="PF00348">
    <property type="entry name" value="polyprenyl_synt"/>
    <property type="match status" value="1"/>
</dbReference>
<dbReference type="EMBL" id="JRKI01000031">
    <property type="protein sequence ID" value="KIZ15709.1"/>
    <property type="molecule type" value="Genomic_DNA"/>
</dbReference>
<dbReference type="GO" id="GO:0004659">
    <property type="term" value="F:prenyltransferase activity"/>
    <property type="evidence" value="ECO:0007669"/>
    <property type="project" value="InterPro"/>
</dbReference>
<dbReference type="GO" id="GO:0008299">
    <property type="term" value="P:isoprenoid biosynthetic process"/>
    <property type="evidence" value="ECO:0007669"/>
    <property type="project" value="InterPro"/>
</dbReference>
<dbReference type="InterPro" id="IPR033749">
    <property type="entry name" value="Polyprenyl_synt_CS"/>
</dbReference>
<proteinExistence type="inferred from homology"/>
<keyword evidence="8" id="KW-1185">Reference proteome</keyword>
<dbReference type="Proteomes" id="UP000032458">
    <property type="component" value="Unassembled WGS sequence"/>
</dbReference>
<dbReference type="CDD" id="cd00685">
    <property type="entry name" value="Trans_IPPS_HT"/>
    <property type="match status" value="1"/>
</dbReference>
<comment type="similarity">
    <text evidence="2 6">Belongs to the FPP/GGPP synthase family.</text>
</comment>
<name>A0A0D7CHJ4_9ACTN</name>
<evidence type="ECO:0000313" key="8">
    <source>
        <dbReference type="Proteomes" id="UP000032458"/>
    </source>
</evidence>
<dbReference type="Gene3D" id="1.10.600.10">
    <property type="entry name" value="Farnesyl Diphosphate Synthase"/>
    <property type="match status" value="1"/>
</dbReference>
<reference evidence="7 8" key="1">
    <citation type="submission" date="2014-09" db="EMBL/GenBank/DDBJ databases">
        <title>Draft genome sequence of Streptomyces natalensis ATCC 27448, producer of the antifungal pimaricin.</title>
        <authorList>
            <person name="Mendes M.V."/>
            <person name="Beites T."/>
            <person name="Pires S."/>
            <person name="Santos C.L."/>
            <person name="Moradas-Ferreira P."/>
        </authorList>
    </citation>
    <scope>NUCLEOTIDE SEQUENCE [LARGE SCALE GENOMIC DNA]</scope>
    <source>
        <strain evidence="7 8">ATCC 27448</strain>
    </source>
</reference>
<dbReference type="GO" id="GO:0046872">
    <property type="term" value="F:metal ion binding"/>
    <property type="evidence" value="ECO:0007669"/>
    <property type="project" value="UniProtKB-KW"/>
</dbReference>
<sequence>MATTQSPALSSLDSTALREAVDAVLTQFLDEQRDHPPDAGLVAEAAQLTEAVRGFLAAGGKRLRPLLCVLGWAAAGGRGDTSPVFRVAASLEMFHAFALIHDDVMDRSETRRGRPTLQHTLTAAHAHGTADAEEVGASAALLVGDLVFAWSCRLLHTAGLREDRLSAVLSLVDDMRSEVMYGQFLDLVAGGRSGADVEAAVRIARHKTASYTIEYPLRIGAALADAPTTLHRVLSEFGRPLGEAFQLRDDLLGVFGDPDCTGKPVVDDLRAGKHTALLALALQRADPGQRAALDAVVGDPSFTEDDASRVRGIFAATGARDTVEQMISDRYAQAVRALERVPFPPAAAEAMRGLADAVVARTT</sequence>
<gene>
    <name evidence="7" type="ORF">SNA_24835</name>
</gene>
<dbReference type="SFLD" id="SFLDS00005">
    <property type="entry name" value="Isoprenoid_Synthase_Type_I"/>
    <property type="match status" value="1"/>
</dbReference>
<evidence type="ECO:0000256" key="3">
    <source>
        <dbReference type="ARBA" id="ARBA00022679"/>
    </source>
</evidence>
<evidence type="ECO:0000256" key="1">
    <source>
        <dbReference type="ARBA" id="ARBA00001946"/>
    </source>
</evidence>
<comment type="cofactor">
    <cofactor evidence="1">
        <name>Mg(2+)</name>
        <dbReference type="ChEBI" id="CHEBI:18420"/>
    </cofactor>
</comment>
<dbReference type="InterPro" id="IPR000092">
    <property type="entry name" value="Polyprenyl_synt"/>
</dbReference>
<accession>A0A0D7CHJ4</accession>
<dbReference type="SUPFAM" id="SSF48576">
    <property type="entry name" value="Terpenoid synthases"/>
    <property type="match status" value="1"/>
</dbReference>
<evidence type="ECO:0000313" key="7">
    <source>
        <dbReference type="EMBL" id="KIZ15709.1"/>
    </source>
</evidence>
<protein>
    <submittedName>
        <fullName evidence="7">Geranylgeranyl diphosphate synthase</fullName>
    </submittedName>
</protein>